<keyword evidence="4" id="KW-0808">Transferase</keyword>
<dbReference type="Gene3D" id="1.10.20.140">
    <property type="match status" value="1"/>
</dbReference>
<keyword evidence="6" id="KW-0547">Nucleotide-binding</keyword>
<dbReference type="Pfam" id="PF01715">
    <property type="entry name" value="IPPT"/>
    <property type="match status" value="1"/>
</dbReference>
<dbReference type="InterPro" id="IPR018022">
    <property type="entry name" value="IPT"/>
</dbReference>
<evidence type="ECO:0000256" key="6">
    <source>
        <dbReference type="ARBA" id="ARBA00022741"/>
    </source>
</evidence>
<comment type="cofactor">
    <cofactor evidence="1">
        <name>Mg(2+)</name>
        <dbReference type="ChEBI" id="CHEBI:18420"/>
    </cofactor>
</comment>
<dbReference type="SUPFAM" id="SSF52540">
    <property type="entry name" value="P-loop containing nucleoside triphosphate hydrolases"/>
    <property type="match status" value="1"/>
</dbReference>
<evidence type="ECO:0000256" key="8">
    <source>
        <dbReference type="ARBA" id="ARBA00022842"/>
    </source>
</evidence>
<proteinExistence type="inferred from homology"/>
<dbReference type="PANTHER" id="PTHR11088">
    <property type="entry name" value="TRNA DIMETHYLALLYLTRANSFERASE"/>
    <property type="match status" value="1"/>
</dbReference>
<evidence type="ECO:0000313" key="10">
    <source>
        <dbReference type="EMBL" id="CAB4630004.1"/>
    </source>
</evidence>
<comment type="similarity">
    <text evidence="2">Belongs to the IPP transferase family.</text>
</comment>
<evidence type="ECO:0000256" key="9">
    <source>
        <dbReference type="ARBA" id="ARBA00049563"/>
    </source>
</evidence>
<accession>A0A6J6J081</accession>
<evidence type="ECO:0000256" key="5">
    <source>
        <dbReference type="ARBA" id="ARBA00022694"/>
    </source>
</evidence>
<dbReference type="InterPro" id="IPR027417">
    <property type="entry name" value="P-loop_NTPase"/>
</dbReference>
<dbReference type="GO" id="GO:0005524">
    <property type="term" value="F:ATP binding"/>
    <property type="evidence" value="ECO:0007669"/>
    <property type="project" value="UniProtKB-KW"/>
</dbReference>
<reference evidence="10" key="1">
    <citation type="submission" date="2020-05" db="EMBL/GenBank/DDBJ databases">
        <authorList>
            <person name="Chiriac C."/>
            <person name="Salcher M."/>
            <person name="Ghai R."/>
            <person name="Kavagutti S V."/>
        </authorList>
    </citation>
    <scope>NUCLEOTIDE SEQUENCE</scope>
</reference>
<dbReference type="Gene3D" id="3.40.50.300">
    <property type="entry name" value="P-loop containing nucleotide triphosphate hydrolases"/>
    <property type="match status" value="1"/>
</dbReference>
<dbReference type="PANTHER" id="PTHR11088:SF60">
    <property type="entry name" value="TRNA DIMETHYLALLYLTRANSFERASE"/>
    <property type="match status" value="1"/>
</dbReference>
<dbReference type="HAMAP" id="MF_00185">
    <property type="entry name" value="IPP_trans"/>
    <property type="match status" value="1"/>
</dbReference>
<keyword evidence="5" id="KW-0819">tRNA processing</keyword>
<evidence type="ECO:0000256" key="1">
    <source>
        <dbReference type="ARBA" id="ARBA00001946"/>
    </source>
</evidence>
<dbReference type="GO" id="GO:0006400">
    <property type="term" value="P:tRNA modification"/>
    <property type="evidence" value="ECO:0007669"/>
    <property type="project" value="TreeGrafter"/>
</dbReference>
<dbReference type="InterPro" id="IPR039657">
    <property type="entry name" value="Dimethylallyltransferase"/>
</dbReference>
<evidence type="ECO:0000256" key="2">
    <source>
        <dbReference type="ARBA" id="ARBA00005842"/>
    </source>
</evidence>
<evidence type="ECO:0000256" key="7">
    <source>
        <dbReference type="ARBA" id="ARBA00022840"/>
    </source>
</evidence>
<protein>
    <recommendedName>
        <fullName evidence="3">tRNA dimethylallyltransferase</fullName>
        <ecNumber evidence="3">2.5.1.75</ecNumber>
    </recommendedName>
</protein>
<sequence>MAAKLLAVVGATGTGKSELALGLAERIQTFGLKAEIVNADAMQLYRGMDIGTAKLPISERRGIQHHLIDVLEITQESTAAEYQRLARAKILDLQAKGIIPILVGGSMLYVAACLNNFEFPERDPELRAELEIELIEHGPIHMHKKLTELDAIAASRIIPENGRRVVRALEIVMLTGEPFAAALPDEIESWQPVLEFGVRMDREVLVSKLEQRVVKMWKAGLVEEVKSLIPLGLRESKTASVAIGYAQALGELDGELAREQAVASTTQLTQRYARRQVSWFKRDTRIHWLDALDTGILEQAFEVMTNDGILASRT</sequence>
<dbReference type="EC" id="2.5.1.75" evidence="3"/>
<dbReference type="NCBIfam" id="TIGR00174">
    <property type="entry name" value="miaA"/>
    <property type="match status" value="1"/>
</dbReference>
<keyword evidence="8" id="KW-0460">Magnesium</keyword>
<dbReference type="EMBL" id="CAEZVM010000013">
    <property type="protein sequence ID" value="CAB4630004.1"/>
    <property type="molecule type" value="Genomic_DNA"/>
</dbReference>
<dbReference type="AlphaFoldDB" id="A0A6J6J081"/>
<gene>
    <name evidence="10" type="ORF">UFOPK2032_00522</name>
</gene>
<comment type="catalytic activity">
    <reaction evidence="9">
        <text>adenosine(37) in tRNA + dimethylallyl diphosphate = N(6)-dimethylallyladenosine(37) in tRNA + diphosphate</text>
        <dbReference type="Rhea" id="RHEA:26482"/>
        <dbReference type="Rhea" id="RHEA-COMP:10162"/>
        <dbReference type="Rhea" id="RHEA-COMP:10375"/>
        <dbReference type="ChEBI" id="CHEBI:33019"/>
        <dbReference type="ChEBI" id="CHEBI:57623"/>
        <dbReference type="ChEBI" id="CHEBI:74411"/>
        <dbReference type="ChEBI" id="CHEBI:74415"/>
        <dbReference type="EC" id="2.5.1.75"/>
    </reaction>
</comment>
<evidence type="ECO:0000256" key="3">
    <source>
        <dbReference type="ARBA" id="ARBA00012665"/>
    </source>
</evidence>
<keyword evidence="7" id="KW-0067">ATP-binding</keyword>
<dbReference type="GO" id="GO:0052381">
    <property type="term" value="F:tRNA dimethylallyltransferase activity"/>
    <property type="evidence" value="ECO:0007669"/>
    <property type="project" value="UniProtKB-EC"/>
</dbReference>
<evidence type="ECO:0000256" key="4">
    <source>
        <dbReference type="ARBA" id="ARBA00022679"/>
    </source>
</evidence>
<name>A0A6J6J081_9ZZZZ</name>
<organism evidence="10">
    <name type="scientific">freshwater metagenome</name>
    <dbReference type="NCBI Taxonomy" id="449393"/>
    <lineage>
        <taxon>unclassified sequences</taxon>
        <taxon>metagenomes</taxon>
        <taxon>ecological metagenomes</taxon>
    </lineage>
</organism>